<protein>
    <recommendedName>
        <fullName evidence="4">Leucine rich repeats-containing protein</fullName>
    </recommendedName>
</protein>
<dbReference type="EMBL" id="GDID01000936">
    <property type="protein sequence ID" value="JAP95670.1"/>
    <property type="molecule type" value="Transcribed_RNA"/>
</dbReference>
<gene>
    <name evidence="3" type="ORF">TPC1_11252</name>
</gene>
<feature type="non-terminal residue" evidence="3">
    <location>
        <position position="294"/>
    </location>
</feature>
<dbReference type="PANTHER" id="PTHR24366:SF96">
    <property type="entry name" value="LEUCINE RICH REPEAT CONTAINING 53"/>
    <property type="match status" value="1"/>
</dbReference>
<dbReference type="AlphaFoldDB" id="A0A146KFW8"/>
<dbReference type="PANTHER" id="PTHR24366">
    <property type="entry name" value="IG(IMMUNOGLOBULIN) AND LRR(LEUCINE RICH REPEAT) DOMAINS"/>
    <property type="match status" value="1"/>
</dbReference>
<proteinExistence type="predicted"/>
<evidence type="ECO:0000313" key="3">
    <source>
        <dbReference type="EMBL" id="JAP95670.1"/>
    </source>
</evidence>
<dbReference type="InterPro" id="IPR001611">
    <property type="entry name" value="Leu-rich_rpt"/>
</dbReference>
<evidence type="ECO:0000256" key="1">
    <source>
        <dbReference type="ARBA" id="ARBA00022614"/>
    </source>
</evidence>
<dbReference type="Pfam" id="PF00560">
    <property type="entry name" value="LRR_1"/>
    <property type="match status" value="1"/>
</dbReference>
<evidence type="ECO:0000256" key="2">
    <source>
        <dbReference type="ARBA" id="ARBA00022737"/>
    </source>
</evidence>
<dbReference type="SUPFAM" id="SSF52047">
    <property type="entry name" value="RNI-like"/>
    <property type="match status" value="1"/>
</dbReference>
<dbReference type="Gene3D" id="3.80.10.10">
    <property type="entry name" value="Ribonuclease Inhibitor"/>
    <property type="match status" value="1"/>
</dbReference>
<accession>A0A146KFW8</accession>
<feature type="non-terminal residue" evidence="3">
    <location>
        <position position="1"/>
    </location>
</feature>
<dbReference type="InterPro" id="IPR032675">
    <property type="entry name" value="LRR_dom_sf"/>
</dbReference>
<sequence length="294" mass="33449">KKNMTDQQLCELVRQQAKDQAIMFINLSDNLLSDINCLLDFIQNSQLRQSLKILNLSNNKLCGLHMESIQGLFSLDLSFNPLNELSFENVPLLTMIDLRNCQLDDESFLNLMQSNISPKNLRLSGNQITDVSVDQLLKFQLPKLQQMSSMELKNTHCVKYTNLQSVLKNCVQKNQLKNLKPILEKNQVQKLKPRSENVNVIDRFNQLTEGTPVQKLVEVLVGKTYQIYNKSVQMCEVGEVCAVLAVCQNCQPDLEEAVGVQFVRKVGTVYCKHRAGQQIDCTERCQIALETIAK</sequence>
<evidence type="ECO:0008006" key="4">
    <source>
        <dbReference type="Google" id="ProtNLM"/>
    </source>
</evidence>
<name>A0A146KFW8_9EUKA</name>
<keyword evidence="2" id="KW-0677">Repeat</keyword>
<organism evidence="3">
    <name type="scientific">Trepomonas sp. PC1</name>
    <dbReference type="NCBI Taxonomy" id="1076344"/>
    <lineage>
        <taxon>Eukaryota</taxon>
        <taxon>Metamonada</taxon>
        <taxon>Diplomonadida</taxon>
        <taxon>Hexamitidae</taxon>
        <taxon>Hexamitinae</taxon>
        <taxon>Trepomonas</taxon>
    </lineage>
</organism>
<keyword evidence="1" id="KW-0433">Leucine-rich repeat</keyword>
<reference evidence="3" key="1">
    <citation type="submission" date="2015-07" db="EMBL/GenBank/DDBJ databases">
        <title>Adaptation to a free-living lifestyle via gene acquisitions in the diplomonad Trepomonas sp. PC1.</title>
        <authorList>
            <person name="Xu F."/>
            <person name="Jerlstrom-Hultqvist J."/>
            <person name="Kolisko M."/>
            <person name="Simpson A.G.B."/>
            <person name="Roger A.J."/>
            <person name="Svard S.G."/>
            <person name="Andersson J.O."/>
        </authorList>
    </citation>
    <scope>NUCLEOTIDE SEQUENCE</scope>
    <source>
        <strain evidence="3">PC1</strain>
    </source>
</reference>